<dbReference type="InterPro" id="IPR036249">
    <property type="entry name" value="Thioredoxin-like_sf"/>
</dbReference>
<feature type="compositionally biased region" description="Polar residues" evidence="1">
    <location>
        <begin position="220"/>
        <end position="229"/>
    </location>
</feature>
<dbReference type="Proteomes" id="UP000433883">
    <property type="component" value="Unassembled WGS sequence"/>
</dbReference>
<feature type="compositionally biased region" description="Basic and acidic residues" evidence="1">
    <location>
        <begin position="180"/>
        <end position="192"/>
    </location>
</feature>
<dbReference type="Pfam" id="PF01841">
    <property type="entry name" value="Transglut_core"/>
    <property type="match status" value="1"/>
</dbReference>
<feature type="compositionally biased region" description="Polar residues" evidence="1">
    <location>
        <begin position="165"/>
        <end position="177"/>
    </location>
</feature>
<sequence>MSEDAPAPPMSIRARIAAMKLEQPDTPPPSYDAAIGRKSKPPPPPLPNRPQSTNNPPILRPNGVTIGNQPAASKPSPPLPSREGILPAPSFKKWEKTESPTPDSPPRRPTHYSTDSRRTSTASVASNGRPVPPLPPRRPSESQSLVRKQSVESISSIGSGRTPVSGLSSRTSFSVASRNPEGHSKNRVRAPEYDPANLPALPEKRQNVPEKGNGRLALLPTTSLPNGISQIGRRPSMEPPALPGRPPLPARRDTKVEEAPKPRRSALEWGMNKTTSQPPPVPSSRPTENVGMGPPAVPISAPSAEPALTELTSANFDSVILHSGKPAFVDFFAYFCGPCKEFAPTYQKLADSFHNSPIIIAKIDSYQNKEIGDRYGIECWPTLKFFDGHGGIEDYKSSWDLEWLQKFVTKKTGFRPGAAPSLSSPPPVPVSSRPNLAELQKSKPKFGATNGGSNGAVPAGAGRCMKCRDFSGPDNHAARFPRQSIPSNDVNWLGHQLCDQFSSPTDKARAIFTWLHHNVEYDVVAFFNHNVQPSTPKSTFATGLAVCEGYAALFTALATAAGLESVVVGGHGKGFGHKAGGPIPPRNPTGHAWNAVKIDNGAWKLIDPCWGAGNIKGKGQPYNKQFSPEHFTKSNDEFGLSHFPEDSRWFLRDDGRPTISWEEYMTSDGTQQKCLVYSPAKTDLGLDDQSFEPKFMDVRRDDPTAGPTVRFMFHKICPHYDITAKHGPPYHYYIKIGEEERYFESDGYWWWCDVTRQELGKCANGTVVCEYVNRYGLDSKSTRGMSLEEVREKRGWRSWGMSHVAMWKVV</sequence>
<feature type="compositionally biased region" description="Basic and acidic residues" evidence="1">
    <location>
        <begin position="250"/>
        <end position="261"/>
    </location>
</feature>
<dbReference type="PANTHER" id="PTHR46333">
    <property type="entry name" value="CYTOKINESIS PROTEIN 3"/>
    <property type="match status" value="1"/>
</dbReference>
<dbReference type="EMBL" id="WNWQ01001355">
    <property type="protein sequence ID" value="KAE9961670.1"/>
    <property type="molecule type" value="Genomic_DNA"/>
</dbReference>
<feature type="region of interest" description="Disordered" evidence="1">
    <location>
        <begin position="1"/>
        <end position="295"/>
    </location>
</feature>
<feature type="domain" description="Thioredoxin" evidence="2">
    <location>
        <begin position="290"/>
        <end position="413"/>
    </location>
</feature>
<evidence type="ECO:0000313" key="3">
    <source>
        <dbReference type="EMBL" id="KAE9961670.1"/>
    </source>
</evidence>
<proteinExistence type="predicted"/>
<dbReference type="InterPro" id="IPR017937">
    <property type="entry name" value="Thioredoxin_CS"/>
</dbReference>
<feature type="compositionally biased region" description="Pro residues" evidence="1">
    <location>
        <begin position="237"/>
        <end position="249"/>
    </location>
</feature>
<dbReference type="Pfam" id="PF00085">
    <property type="entry name" value="Thioredoxin"/>
    <property type="match status" value="1"/>
</dbReference>
<reference evidence="3 4" key="1">
    <citation type="submission" date="2019-11" db="EMBL/GenBank/DDBJ databases">
        <title>Venturia inaequalis Genome Resource.</title>
        <authorList>
            <person name="Lichtner F.J."/>
        </authorList>
    </citation>
    <scope>NUCLEOTIDE SEQUENCE [LARGE SCALE GENOMIC DNA]</scope>
    <source>
        <strain evidence="3">Bline_iso_100314</strain>
    </source>
</reference>
<protein>
    <recommendedName>
        <fullName evidence="2">Thioredoxin domain-containing protein</fullName>
    </recommendedName>
</protein>
<dbReference type="InterPro" id="IPR038765">
    <property type="entry name" value="Papain-like_cys_pep_sf"/>
</dbReference>
<dbReference type="GO" id="GO:0005737">
    <property type="term" value="C:cytoplasm"/>
    <property type="evidence" value="ECO:0007669"/>
    <property type="project" value="TreeGrafter"/>
</dbReference>
<dbReference type="SUPFAM" id="SSF52833">
    <property type="entry name" value="Thioredoxin-like"/>
    <property type="match status" value="1"/>
</dbReference>
<dbReference type="InterPro" id="IPR002931">
    <property type="entry name" value="Transglutaminase-like"/>
</dbReference>
<evidence type="ECO:0000313" key="4">
    <source>
        <dbReference type="Proteomes" id="UP000433883"/>
    </source>
</evidence>
<dbReference type="PANTHER" id="PTHR46333:SF5">
    <property type="entry name" value="TRANSGLUTAMINASE-LIKE DOMAIN-CONTAINING PROTEIN"/>
    <property type="match status" value="1"/>
</dbReference>
<accession>A0A8H3U1V4</accession>
<dbReference type="SMART" id="SM00460">
    <property type="entry name" value="TGc"/>
    <property type="match status" value="1"/>
</dbReference>
<dbReference type="SUPFAM" id="SSF54001">
    <property type="entry name" value="Cysteine proteinases"/>
    <property type="match status" value="1"/>
</dbReference>
<evidence type="ECO:0000259" key="2">
    <source>
        <dbReference type="PROSITE" id="PS51352"/>
    </source>
</evidence>
<dbReference type="Gene3D" id="3.40.30.10">
    <property type="entry name" value="Glutaredoxin"/>
    <property type="match status" value="1"/>
</dbReference>
<dbReference type="AlphaFoldDB" id="A0A8H3U1V4"/>
<comment type="caution">
    <text evidence="3">The sequence shown here is derived from an EMBL/GenBank/DDBJ whole genome shotgun (WGS) entry which is preliminary data.</text>
</comment>
<gene>
    <name evidence="3" type="ORF">BLS_001547</name>
</gene>
<evidence type="ECO:0000256" key="1">
    <source>
        <dbReference type="SAM" id="MobiDB-lite"/>
    </source>
</evidence>
<feature type="compositionally biased region" description="Polar residues" evidence="1">
    <location>
        <begin position="141"/>
        <end position="159"/>
    </location>
</feature>
<dbReference type="InterPro" id="IPR013766">
    <property type="entry name" value="Thioredoxin_domain"/>
</dbReference>
<dbReference type="PROSITE" id="PS00194">
    <property type="entry name" value="THIOREDOXIN_1"/>
    <property type="match status" value="1"/>
</dbReference>
<organism evidence="3 4">
    <name type="scientific">Venturia inaequalis</name>
    <name type="common">Apple scab fungus</name>
    <dbReference type="NCBI Taxonomy" id="5025"/>
    <lineage>
        <taxon>Eukaryota</taxon>
        <taxon>Fungi</taxon>
        <taxon>Dikarya</taxon>
        <taxon>Ascomycota</taxon>
        <taxon>Pezizomycotina</taxon>
        <taxon>Dothideomycetes</taxon>
        <taxon>Pleosporomycetidae</taxon>
        <taxon>Venturiales</taxon>
        <taxon>Venturiaceae</taxon>
        <taxon>Venturia</taxon>
    </lineage>
</organism>
<dbReference type="PROSITE" id="PS51352">
    <property type="entry name" value="THIOREDOXIN_2"/>
    <property type="match status" value="1"/>
</dbReference>
<dbReference type="Gene3D" id="3.10.620.30">
    <property type="match status" value="1"/>
</dbReference>
<name>A0A8H3U1V4_VENIN</name>
<dbReference type="InterPro" id="IPR052557">
    <property type="entry name" value="CAP/Cytokinesis_protein"/>
</dbReference>